<dbReference type="RefSeq" id="WP_386451724.1">
    <property type="nucleotide sequence ID" value="NZ_JBHSFH010000014.1"/>
</dbReference>
<evidence type="ECO:0000313" key="4">
    <source>
        <dbReference type="EMBL" id="MFC4497191.1"/>
    </source>
</evidence>
<evidence type="ECO:0000259" key="3">
    <source>
        <dbReference type="Pfam" id="PF14016"/>
    </source>
</evidence>
<feature type="compositionally biased region" description="Polar residues" evidence="1">
    <location>
        <begin position="57"/>
        <end position="67"/>
    </location>
</feature>
<keyword evidence="5" id="KW-1185">Reference proteome</keyword>
<evidence type="ECO:0000256" key="1">
    <source>
        <dbReference type="SAM" id="MobiDB-lite"/>
    </source>
</evidence>
<comment type="caution">
    <text evidence="4">The sequence shown here is derived from an EMBL/GenBank/DDBJ whole genome shotgun (WGS) entry which is preliminary data.</text>
</comment>
<protein>
    <submittedName>
        <fullName evidence="4">DUF4232 domain-containing protein</fullName>
    </submittedName>
</protein>
<keyword evidence="2" id="KW-0732">Signal</keyword>
<dbReference type="EMBL" id="JBHSFH010000014">
    <property type="protein sequence ID" value="MFC4497191.1"/>
    <property type="molecule type" value="Genomic_DNA"/>
</dbReference>
<reference evidence="5" key="1">
    <citation type="journal article" date="2019" name="Int. J. Syst. Evol. Microbiol.">
        <title>The Global Catalogue of Microorganisms (GCM) 10K type strain sequencing project: providing services to taxonomists for standard genome sequencing and annotation.</title>
        <authorList>
            <consortium name="The Broad Institute Genomics Platform"/>
            <consortium name="The Broad Institute Genome Sequencing Center for Infectious Disease"/>
            <person name="Wu L."/>
            <person name="Ma J."/>
        </authorList>
    </citation>
    <scope>NUCLEOTIDE SEQUENCE [LARGE SCALE GENOMIC DNA]</scope>
    <source>
        <strain evidence="5">CGMCC 4.7357</strain>
    </source>
</reference>
<dbReference type="InterPro" id="IPR025326">
    <property type="entry name" value="DUF4232"/>
</dbReference>
<feature type="chain" id="PRO_5047106869" evidence="2">
    <location>
        <begin position="21"/>
        <end position="222"/>
    </location>
</feature>
<dbReference type="Proteomes" id="UP001595997">
    <property type="component" value="Unassembled WGS sequence"/>
</dbReference>
<dbReference type="Pfam" id="PF14016">
    <property type="entry name" value="DUF4232"/>
    <property type="match status" value="1"/>
</dbReference>
<gene>
    <name evidence="4" type="ORF">ACFPA8_23970</name>
</gene>
<accession>A0ABV9ADY4</accession>
<evidence type="ECO:0000313" key="5">
    <source>
        <dbReference type="Proteomes" id="UP001595997"/>
    </source>
</evidence>
<organism evidence="4 5">
    <name type="scientific">Streptomyces ovatisporus</name>
    <dbReference type="NCBI Taxonomy" id="1128682"/>
    <lineage>
        <taxon>Bacteria</taxon>
        <taxon>Bacillati</taxon>
        <taxon>Actinomycetota</taxon>
        <taxon>Actinomycetes</taxon>
        <taxon>Kitasatosporales</taxon>
        <taxon>Streptomycetaceae</taxon>
        <taxon>Streptomyces</taxon>
    </lineage>
</organism>
<evidence type="ECO:0000256" key="2">
    <source>
        <dbReference type="SAM" id="SignalP"/>
    </source>
</evidence>
<proteinExistence type="predicted"/>
<feature type="compositionally biased region" description="Polar residues" evidence="1">
    <location>
        <begin position="112"/>
        <end position="122"/>
    </location>
</feature>
<name>A0ABV9ADY4_9ACTN</name>
<feature type="domain" description="DUF4232" evidence="3">
    <location>
        <begin position="88"/>
        <end position="218"/>
    </location>
</feature>
<feature type="signal peptide" evidence="2">
    <location>
        <begin position="1"/>
        <end position="20"/>
    </location>
</feature>
<feature type="region of interest" description="Disordered" evidence="1">
    <location>
        <begin position="24"/>
        <end position="137"/>
    </location>
</feature>
<dbReference type="PROSITE" id="PS51257">
    <property type="entry name" value="PROKAR_LIPOPROTEIN"/>
    <property type="match status" value="1"/>
</dbReference>
<sequence length="222" mass="22743">MAKNHARSALAALAVGAALAATGCTAGAASSTDRPASVGETDSAPHGSRDGSAESAPVQQTPQSTEGQGRGQDEPGSGGKIKKRPPWCTTDALSVSLRPGRPAAGNRYGTLALTNSSGTPCRTQGWPGLQLTRSDGGPIPTEVVRDRSRPSRPLTLAAGEQASARLHWTVVPSQGDPANGKCPEPAKLRVIPPDQRTAKSTSWKLGTVCGAGEIDVLPLRTD</sequence>